<dbReference type="InterPro" id="IPR009072">
    <property type="entry name" value="Histone-fold"/>
</dbReference>
<organism evidence="1 2">
    <name type="scientific">Cicer arietinum</name>
    <name type="common">Chickpea</name>
    <name type="synonym">Garbanzo</name>
    <dbReference type="NCBI Taxonomy" id="3827"/>
    <lineage>
        <taxon>Eukaryota</taxon>
        <taxon>Viridiplantae</taxon>
        <taxon>Streptophyta</taxon>
        <taxon>Embryophyta</taxon>
        <taxon>Tracheophyta</taxon>
        <taxon>Spermatophyta</taxon>
        <taxon>Magnoliopsida</taxon>
        <taxon>eudicotyledons</taxon>
        <taxon>Gunneridae</taxon>
        <taxon>Pentapetalae</taxon>
        <taxon>rosids</taxon>
        <taxon>fabids</taxon>
        <taxon>Fabales</taxon>
        <taxon>Fabaceae</taxon>
        <taxon>Papilionoideae</taxon>
        <taxon>50 kb inversion clade</taxon>
        <taxon>NPAAA clade</taxon>
        <taxon>Hologalegina</taxon>
        <taxon>IRL clade</taxon>
        <taxon>Cicereae</taxon>
        <taxon>Cicer</taxon>
    </lineage>
</organism>
<name>A0A1S2YZZ0_CICAR</name>
<proteinExistence type="predicted"/>
<dbReference type="OrthoDB" id="1906016at2759"/>
<sequence length="626" mass="70417">MQKTLPGQKLVSYVLVAERKKQKVVVCYMSQLLGENGRGYELARKLESNGVWRTWLGDSIYNNFAPYLSSPSAWDSFMKTDSSKSTPHIHLQLRVRALLFDKASSTSLSSNPNLNPSLSTINPNFLRLHPDDIYFTLDNNNNNNQDLPTSSNSKNGSRYVDSELPETWYNQVIENYKANKKLAMWDRESSPKRSPVEMASYILYNTNHKKRRVVFKEEQDQVMRQSNGGSLVHGDDVDGEFVFPEVTYAWNCVPESAIPVSERVENNNSNQKVTILGVLDALPPVMIRSPVMIERLGIRAEYVNGEPVGGLYRGKLGSEGNGRVLGREQAAKLSQKVVAGILLGAGVEATMEGPIEYLSEVMSKHLVKIGTNLKILADSYKKQCSAIELLKMLLKTVGFSNFAPLVDVVKDGSKNIQQGQQHALGIQSQLQPQQQNSLRLPQQVQMQRQMHPQMQQMIHSQTLAFQQQQQQLQLERMRSHQSPAHPAMDVSKERPLVQVKIENTSDLPSDGNAFNSRHPQMQFRQQQLAAMANFHPQSNTQFRQISSLQIPPMQSQNNISMVRAPPVKVEGFSELMGGGDSTAKHDSEENRMTSPSVYCTVVNTQGIAGKSILWKEYFHCCYIYSK</sequence>
<evidence type="ECO:0000313" key="2">
    <source>
        <dbReference type="RefSeq" id="XP_004512574.1"/>
    </source>
</evidence>
<keyword evidence="1" id="KW-1185">Reference proteome</keyword>
<dbReference type="STRING" id="3827.A0A1S2YZZ0"/>
<dbReference type="GO" id="GO:0046982">
    <property type="term" value="F:protein heterodimerization activity"/>
    <property type="evidence" value="ECO:0007669"/>
    <property type="project" value="InterPro"/>
</dbReference>
<evidence type="ECO:0000313" key="1">
    <source>
        <dbReference type="Proteomes" id="UP000087171"/>
    </source>
</evidence>
<dbReference type="GeneID" id="101514534"/>
<reference evidence="2" key="2">
    <citation type="submission" date="2025-08" db="UniProtKB">
        <authorList>
            <consortium name="RefSeq"/>
        </authorList>
    </citation>
    <scope>IDENTIFICATION</scope>
    <source>
        <tissue evidence="2">Etiolated seedlings</tissue>
    </source>
</reference>
<dbReference type="KEGG" id="cam:101514534"/>
<accession>A0A1S2YZZ0</accession>
<reference evidence="1" key="1">
    <citation type="journal article" date="2013" name="Nat. Biotechnol.">
        <title>Draft genome sequence of chickpea (Cicer arietinum) provides a resource for trait improvement.</title>
        <authorList>
            <person name="Varshney R.K."/>
            <person name="Song C."/>
            <person name="Saxena R.K."/>
            <person name="Azam S."/>
            <person name="Yu S."/>
            <person name="Sharpe A.G."/>
            <person name="Cannon S."/>
            <person name="Baek J."/>
            <person name="Rosen B.D."/>
            <person name="Tar'an B."/>
            <person name="Millan T."/>
            <person name="Zhang X."/>
            <person name="Ramsay L.D."/>
            <person name="Iwata A."/>
            <person name="Wang Y."/>
            <person name="Nelson W."/>
            <person name="Farmer A.D."/>
            <person name="Gaur P.M."/>
            <person name="Soderlund C."/>
            <person name="Penmetsa R.V."/>
            <person name="Xu C."/>
            <person name="Bharti A.K."/>
            <person name="He W."/>
            <person name="Winter P."/>
            <person name="Zhao S."/>
            <person name="Hane J.K."/>
            <person name="Carrasquilla-Garcia N."/>
            <person name="Condie J.A."/>
            <person name="Upadhyaya H.D."/>
            <person name="Luo M.C."/>
            <person name="Thudi M."/>
            <person name="Gowda C.L."/>
            <person name="Singh N.P."/>
            <person name="Lichtenzveig J."/>
            <person name="Gali K.K."/>
            <person name="Rubio J."/>
            <person name="Nadarajan N."/>
            <person name="Dolezel J."/>
            <person name="Bansal K.C."/>
            <person name="Xu X."/>
            <person name="Edwards D."/>
            <person name="Zhang G."/>
            <person name="Kahl G."/>
            <person name="Gil J."/>
            <person name="Singh K.B."/>
            <person name="Datta S.K."/>
            <person name="Jackson S.A."/>
            <person name="Wang J."/>
            <person name="Cook D.R."/>
        </authorList>
    </citation>
    <scope>NUCLEOTIDE SEQUENCE [LARGE SCALE GENOMIC DNA]</scope>
    <source>
        <strain evidence="1">cv. CDC Frontier</strain>
    </source>
</reference>
<dbReference type="PANTHER" id="PTHR37604:SF1">
    <property type="entry name" value="TRANSCRIPTION INITIATION FACTOR TFIID SUBUNIT"/>
    <property type="match status" value="1"/>
</dbReference>
<dbReference type="PANTHER" id="PTHR37604">
    <property type="entry name" value="TRANSCRIPTION INITIATION FACTOR TFIID SUBUNIT"/>
    <property type="match status" value="1"/>
</dbReference>
<dbReference type="Proteomes" id="UP000087171">
    <property type="component" value="Chromosome Ca8"/>
</dbReference>
<dbReference type="PaxDb" id="3827-XP_004512574.1"/>
<dbReference type="eggNOG" id="ENOG502QS2N">
    <property type="taxonomic scope" value="Eukaryota"/>
</dbReference>
<protein>
    <submittedName>
        <fullName evidence="2">Uncharacterized protein LOC101514534 isoform X1</fullName>
    </submittedName>
</protein>
<dbReference type="Gene3D" id="1.10.20.10">
    <property type="entry name" value="Histone, subunit A"/>
    <property type="match status" value="1"/>
</dbReference>
<dbReference type="AlphaFoldDB" id="A0A1S2YZZ0"/>
<dbReference type="RefSeq" id="XP_004512574.1">
    <property type="nucleotide sequence ID" value="XM_004512517.3"/>
</dbReference>
<gene>
    <name evidence="2" type="primary">LOC101514534</name>
</gene>